<gene>
    <name evidence="2" type="ORF">COT87_01720</name>
</gene>
<feature type="region of interest" description="Disordered" evidence="1">
    <location>
        <begin position="74"/>
        <end position="98"/>
    </location>
</feature>
<name>A0A2H0VIT9_9BACT</name>
<proteinExistence type="predicted"/>
<reference evidence="3" key="1">
    <citation type="submission" date="2017-09" db="EMBL/GenBank/DDBJ databases">
        <title>Depth-based differentiation of microbial function through sediment-hosted aquifers and enrichment of novel symbionts in the deep terrestrial subsurface.</title>
        <authorList>
            <person name="Probst A.J."/>
            <person name="Ladd B."/>
            <person name="Jarett J.K."/>
            <person name="Geller-Mcgrath D.E."/>
            <person name="Sieber C.M.K."/>
            <person name="Emerson J.B."/>
            <person name="Anantharaman K."/>
            <person name="Thomas B.C."/>
            <person name="Malmstrom R."/>
            <person name="Stieglmeier M."/>
            <person name="Klingl A."/>
            <person name="Woyke T."/>
            <person name="Ryan C.M."/>
            <person name="Banfield J.F."/>
        </authorList>
    </citation>
    <scope>NUCLEOTIDE SEQUENCE [LARGE SCALE GENOMIC DNA]</scope>
</reference>
<evidence type="ECO:0000256" key="1">
    <source>
        <dbReference type="SAM" id="MobiDB-lite"/>
    </source>
</evidence>
<feature type="compositionally biased region" description="Pro residues" evidence="1">
    <location>
        <begin position="88"/>
        <end position="98"/>
    </location>
</feature>
<dbReference type="AlphaFoldDB" id="A0A2H0VIT9"/>
<dbReference type="EMBL" id="PFAF01000033">
    <property type="protein sequence ID" value="PIR99012.1"/>
    <property type="molecule type" value="Genomic_DNA"/>
</dbReference>
<organism evidence="2 3">
    <name type="scientific">Candidatus Collierbacteria bacterium CG10_big_fil_rev_8_21_14_0_10_44_9</name>
    <dbReference type="NCBI Taxonomy" id="1974535"/>
    <lineage>
        <taxon>Bacteria</taxon>
        <taxon>Candidatus Collieribacteriota</taxon>
    </lineage>
</organism>
<evidence type="ECO:0000313" key="3">
    <source>
        <dbReference type="Proteomes" id="UP000230796"/>
    </source>
</evidence>
<protein>
    <submittedName>
        <fullName evidence="2">Uncharacterized protein</fullName>
    </submittedName>
</protein>
<accession>A0A2H0VIT9</accession>
<comment type="caution">
    <text evidence="2">The sequence shown here is derived from an EMBL/GenBank/DDBJ whole genome shotgun (WGS) entry which is preliminary data.</text>
</comment>
<evidence type="ECO:0000313" key="2">
    <source>
        <dbReference type="EMBL" id="PIR99012.1"/>
    </source>
</evidence>
<sequence>MPDTLNKQTLINLLIDSPLREPIKINLIDIVNNTNEPDLPKVYSTITKELEIFKKATERRMKLAEETITKLGGTVAPVGDTTPAPVGDTPPAPVPNVPPTSPVIPSAVAESPTLTIPPLDLPTMPTTTQDAVTPNFQPLGGAPMSSNNDEDALVEIQKELDSLKTASAADVASASTPTPQA</sequence>
<dbReference type="Proteomes" id="UP000230796">
    <property type="component" value="Unassembled WGS sequence"/>
</dbReference>